<organism evidence="3 4">
    <name type="scientific">Abyssobacteria bacterium (strain SURF_5)</name>
    <dbReference type="NCBI Taxonomy" id="2093360"/>
    <lineage>
        <taxon>Bacteria</taxon>
        <taxon>Pseudomonadati</taxon>
        <taxon>Candidatus Hydrogenedentota</taxon>
        <taxon>Candidatus Abyssobacteria</taxon>
    </lineage>
</organism>
<sequence>MKLSYVYILASKKNGTLYIGVTTDLVKRVYQHKSDAVNGFSKTYRVHDLVYFEQFEDIMAAIEREKQIKRWKRRWKVRLIEETNPQWKDLYKEIIH</sequence>
<comment type="similarity">
    <text evidence="1">Belongs to the UPF0213 family.</text>
</comment>
<feature type="domain" description="GIY-YIG" evidence="2">
    <location>
        <begin position="2"/>
        <end position="78"/>
    </location>
</feature>
<dbReference type="AlphaFoldDB" id="A0A3A4P9D4"/>
<proteinExistence type="inferred from homology"/>
<protein>
    <submittedName>
        <fullName evidence="3">GIY-YIG nuclease family protein</fullName>
    </submittedName>
</protein>
<comment type="caution">
    <text evidence="3">The sequence shown here is derived from an EMBL/GenBank/DDBJ whole genome shotgun (WGS) entry which is preliminary data.</text>
</comment>
<dbReference type="InterPro" id="IPR050190">
    <property type="entry name" value="UPF0213_domain"/>
</dbReference>
<evidence type="ECO:0000313" key="3">
    <source>
        <dbReference type="EMBL" id="RJP24561.1"/>
    </source>
</evidence>
<dbReference type="InterPro" id="IPR035901">
    <property type="entry name" value="GIY-YIG_endonuc_sf"/>
</dbReference>
<dbReference type="Proteomes" id="UP000265882">
    <property type="component" value="Unassembled WGS sequence"/>
</dbReference>
<name>A0A3A4P9D4_ABYX5</name>
<dbReference type="PANTHER" id="PTHR34477">
    <property type="entry name" value="UPF0213 PROTEIN YHBQ"/>
    <property type="match status" value="1"/>
</dbReference>
<dbReference type="CDD" id="cd10448">
    <property type="entry name" value="GIY-YIG_unchar_3"/>
    <property type="match status" value="1"/>
</dbReference>
<dbReference type="Pfam" id="PF01541">
    <property type="entry name" value="GIY-YIG"/>
    <property type="match status" value="1"/>
</dbReference>
<dbReference type="PANTHER" id="PTHR34477:SF5">
    <property type="entry name" value="BSL5627 PROTEIN"/>
    <property type="match status" value="1"/>
</dbReference>
<dbReference type="SUPFAM" id="SSF82771">
    <property type="entry name" value="GIY-YIG endonuclease"/>
    <property type="match status" value="1"/>
</dbReference>
<dbReference type="InterPro" id="IPR000305">
    <property type="entry name" value="GIY-YIG_endonuc"/>
</dbReference>
<dbReference type="PROSITE" id="PS50164">
    <property type="entry name" value="GIY_YIG"/>
    <property type="match status" value="1"/>
</dbReference>
<evidence type="ECO:0000259" key="2">
    <source>
        <dbReference type="PROSITE" id="PS50164"/>
    </source>
</evidence>
<dbReference type="EMBL" id="QZKU01000033">
    <property type="protein sequence ID" value="RJP24561.1"/>
    <property type="molecule type" value="Genomic_DNA"/>
</dbReference>
<accession>A0A3A4P9D4</accession>
<evidence type="ECO:0000256" key="1">
    <source>
        <dbReference type="ARBA" id="ARBA00007435"/>
    </source>
</evidence>
<dbReference type="SMART" id="SM00465">
    <property type="entry name" value="GIYc"/>
    <property type="match status" value="1"/>
</dbReference>
<gene>
    <name evidence="3" type="ORF">C4520_03810</name>
</gene>
<reference evidence="3 4" key="1">
    <citation type="journal article" date="2017" name="ISME J.">
        <title>Energy and carbon metabolisms in a deep terrestrial subsurface fluid microbial community.</title>
        <authorList>
            <person name="Momper L."/>
            <person name="Jungbluth S.P."/>
            <person name="Lee M.D."/>
            <person name="Amend J.P."/>
        </authorList>
    </citation>
    <scope>NUCLEOTIDE SEQUENCE [LARGE SCALE GENOMIC DNA]</scope>
    <source>
        <strain evidence="3">SURF_5</strain>
    </source>
</reference>
<evidence type="ECO:0000313" key="4">
    <source>
        <dbReference type="Proteomes" id="UP000265882"/>
    </source>
</evidence>
<dbReference type="Gene3D" id="3.40.1440.10">
    <property type="entry name" value="GIY-YIG endonuclease"/>
    <property type="match status" value="1"/>
</dbReference>